<gene>
    <name evidence="2" type="ORF">E5288_WYG010403</name>
</gene>
<accession>A0A6B0RZI3</accession>
<evidence type="ECO:0000313" key="2">
    <source>
        <dbReference type="EMBL" id="MXQ94157.1"/>
    </source>
</evidence>
<evidence type="ECO:0000313" key="3">
    <source>
        <dbReference type="Proteomes" id="UP000322234"/>
    </source>
</evidence>
<feature type="region of interest" description="Disordered" evidence="1">
    <location>
        <begin position="125"/>
        <end position="171"/>
    </location>
</feature>
<comment type="caution">
    <text evidence="2">The sequence shown here is derived from an EMBL/GenBank/DDBJ whole genome shotgun (WGS) entry which is preliminary data.</text>
</comment>
<sequence>MCTFRNRLASAAPEHRLGALKRTCTFRNRLASAAPEHRLCALKRTCTFRNRLASAAPEHRLCALKRTCTFRNRLASAAPEHRLGALKRTCTFWNRLASAAPAAAGCLFEDGLCRPAETCVNETRSSVAQSAEGPGDGEGVSSRAQAQVASPTSGLTDWPRGHQPPRHVSPSAQWLGLGARAADGSVRRLAGSSLPQTEGLPLFRGLASGSCSVVCPGVGTHPASLTGPGEELCVAPSTVRSAADAVTRGRRTGSRLSFGHRDRHGNQKRMCAQGCAV</sequence>
<protein>
    <submittedName>
        <fullName evidence="2">Uncharacterized protein</fullName>
    </submittedName>
</protein>
<organism evidence="2 3">
    <name type="scientific">Bos mutus</name>
    <name type="common">wild yak</name>
    <dbReference type="NCBI Taxonomy" id="72004"/>
    <lineage>
        <taxon>Eukaryota</taxon>
        <taxon>Metazoa</taxon>
        <taxon>Chordata</taxon>
        <taxon>Craniata</taxon>
        <taxon>Vertebrata</taxon>
        <taxon>Euteleostomi</taxon>
        <taxon>Mammalia</taxon>
        <taxon>Eutheria</taxon>
        <taxon>Laurasiatheria</taxon>
        <taxon>Artiodactyla</taxon>
        <taxon>Ruminantia</taxon>
        <taxon>Pecora</taxon>
        <taxon>Bovidae</taxon>
        <taxon>Bovinae</taxon>
        <taxon>Bos</taxon>
    </lineage>
</organism>
<keyword evidence="3" id="KW-1185">Reference proteome</keyword>
<reference evidence="2" key="1">
    <citation type="submission" date="2019-10" db="EMBL/GenBank/DDBJ databases">
        <title>The sequence and de novo assembly of the wild yak genome.</title>
        <authorList>
            <person name="Liu Y."/>
        </authorList>
    </citation>
    <scope>NUCLEOTIDE SEQUENCE [LARGE SCALE GENOMIC DNA]</scope>
    <source>
        <strain evidence="2">WY2019</strain>
    </source>
</reference>
<dbReference type="EMBL" id="VBQZ03000106">
    <property type="protein sequence ID" value="MXQ94157.1"/>
    <property type="molecule type" value="Genomic_DNA"/>
</dbReference>
<name>A0A6B0RZI3_9CETA</name>
<feature type="compositionally biased region" description="Polar residues" evidence="1">
    <location>
        <begin position="142"/>
        <end position="155"/>
    </location>
</feature>
<proteinExistence type="predicted"/>
<dbReference type="Proteomes" id="UP000322234">
    <property type="component" value="Unassembled WGS sequence"/>
</dbReference>
<evidence type="ECO:0000256" key="1">
    <source>
        <dbReference type="SAM" id="MobiDB-lite"/>
    </source>
</evidence>
<dbReference type="AlphaFoldDB" id="A0A6B0RZI3"/>